<evidence type="ECO:0000313" key="2">
    <source>
        <dbReference type="Proteomes" id="UP000324222"/>
    </source>
</evidence>
<proteinExistence type="predicted"/>
<organism evidence="1 2">
    <name type="scientific">Portunus trituberculatus</name>
    <name type="common">Swimming crab</name>
    <name type="synonym">Neptunus trituberculatus</name>
    <dbReference type="NCBI Taxonomy" id="210409"/>
    <lineage>
        <taxon>Eukaryota</taxon>
        <taxon>Metazoa</taxon>
        <taxon>Ecdysozoa</taxon>
        <taxon>Arthropoda</taxon>
        <taxon>Crustacea</taxon>
        <taxon>Multicrustacea</taxon>
        <taxon>Malacostraca</taxon>
        <taxon>Eumalacostraca</taxon>
        <taxon>Eucarida</taxon>
        <taxon>Decapoda</taxon>
        <taxon>Pleocyemata</taxon>
        <taxon>Brachyura</taxon>
        <taxon>Eubrachyura</taxon>
        <taxon>Portunoidea</taxon>
        <taxon>Portunidae</taxon>
        <taxon>Portuninae</taxon>
        <taxon>Portunus</taxon>
    </lineage>
</organism>
<name>A0A5B7J4G0_PORTR</name>
<sequence length="89" mass="9949">MSLHKTVSKNKPNDPELKVKISRLHLLHHAFGLAYQRSATPLGLGHYAYNTRIPQHSPSPSVPPQFLHMLPDVFPVCRCLTSSRLAAEP</sequence>
<accession>A0A5B7J4G0</accession>
<dbReference type="Proteomes" id="UP000324222">
    <property type="component" value="Unassembled WGS sequence"/>
</dbReference>
<gene>
    <name evidence="1" type="ORF">E2C01_083747</name>
</gene>
<protein>
    <submittedName>
        <fullName evidence="1">Uncharacterized protein</fullName>
    </submittedName>
</protein>
<reference evidence="1 2" key="1">
    <citation type="submission" date="2019-05" db="EMBL/GenBank/DDBJ databases">
        <title>Another draft genome of Portunus trituberculatus and its Hox gene families provides insights of decapod evolution.</title>
        <authorList>
            <person name="Jeong J.-H."/>
            <person name="Song I."/>
            <person name="Kim S."/>
            <person name="Choi T."/>
            <person name="Kim D."/>
            <person name="Ryu S."/>
            <person name="Kim W."/>
        </authorList>
    </citation>
    <scope>NUCLEOTIDE SEQUENCE [LARGE SCALE GENOMIC DNA]</scope>
    <source>
        <tissue evidence="1">Muscle</tissue>
    </source>
</reference>
<dbReference type="AlphaFoldDB" id="A0A5B7J4G0"/>
<evidence type="ECO:0000313" key="1">
    <source>
        <dbReference type="EMBL" id="MPC88826.1"/>
    </source>
</evidence>
<comment type="caution">
    <text evidence="1">The sequence shown here is derived from an EMBL/GenBank/DDBJ whole genome shotgun (WGS) entry which is preliminary data.</text>
</comment>
<dbReference type="EMBL" id="VSRR010079067">
    <property type="protein sequence ID" value="MPC88826.1"/>
    <property type="molecule type" value="Genomic_DNA"/>
</dbReference>
<keyword evidence="2" id="KW-1185">Reference proteome</keyword>